<sequence>MSALMACLRRWYVFVPVLVLGSLLAWQTYDTYPETWRSSTAVVVLAPTPDSEEVFDNTYLTTGGARFMATVLADNLESTNTRAQIAARGGTAAYTTSVDRYFSIVEVEVVGTSAEQVVATADAVVAEAAPLTEEIQREAAAAEGSYFVAARAVPTNEPTLERPGRSRNVAVLVLGSAALAGVLSLAVDAALNARRRRRRGREEPAMETDFDNDSNDFFEGLESRSPTTATLSDGEAAGSRTRRSVLSRDGR</sequence>
<dbReference type="RefSeq" id="WP_340270996.1">
    <property type="nucleotide sequence ID" value="NZ_JBBEOG010000009.1"/>
</dbReference>
<proteinExistence type="predicted"/>
<accession>A0ABW0GPK1</accession>
<feature type="transmembrane region" description="Helical" evidence="2">
    <location>
        <begin position="169"/>
        <end position="191"/>
    </location>
</feature>
<feature type="region of interest" description="Disordered" evidence="1">
    <location>
        <begin position="194"/>
        <end position="251"/>
    </location>
</feature>
<evidence type="ECO:0000256" key="2">
    <source>
        <dbReference type="SAM" id="Phobius"/>
    </source>
</evidence>
<keyword evidence="4" id="KW-1185">Reference proteome</keyword>
<gene>
    <name evidence="3" type="ORF">ACFPJ6_14185</name>
</gene>
<keyword evidence="2" id="KW-0472">Membrane</keyword>
<comment type="caution">
    <text evidence="3">The sequence shown here is derived from an EMBL/GenBank/DDBJ whole genome shotgun (WGS) entry which is preliminary data.</text>
</comment>
<dbReference type="EMBL" id="JBHSLD010000013">
    <property type="protein sequence ID" value="MFC5381927.1"/>
    <property type="molecule type" value="Genomic_DNA"/>
</dbReference>
<dbReference type="Proteomes" id="UP001596122">
    <property type="component" value="Unassembled WGS sequence"/>
</dbReference>
<feature type="transmembrane region" description="Helical" evidence="2">
    <location>
        <begin position="12"/>
        <end position="29"/>
    </location>
</feature>
<evidence type="ECO:0000313" key="4">
    <source>
        <dbReference type="Proteomes" id="UP001596122"/>
    </source>
</evidence>
<name>A0ABW0GPK1_9MICO</name>
<keyword evidence="2" id="KW-0812">Transmembrane</keyword>
<protein>
    <recommendedName>
        <fullName evidence="5">Capsular polysaccharide biosynthesis protein</fullName>
    </recommendedName>
</protein>
<evidence type="ECO:0008006" key="5">
    <source>
        <dbReference type="Google" id="ProtNLM"/>
    </source>
</evidence>
<feature type="compositionally biased region" description="Acidic residues" evidence="1">
    <location>
        <begin position="205"/>
        <end position="216"/>
    </location>
</feature>
<organism evidence="3 4">
    <name type="scientific">Aquipuribacter nitratireducens</name>
    <dbReference type="NCBI Taxonomy" id="650104"/>
    <lineage>
        <taxon>Bacteria</taxon>
        <taxon>Bacillati</taxon>
        <taxon>Actinomycetota</taxon>
        <taxon>Actinomycetes</taxon>
        <taxon>Micrococcales</taxon>
        <taxon>Intrasporangiaceae</taxon>
        <taxon>Aquipuribacter</taxon>
    </lineage>
</organism>
<keyword evidence="2" id="KW-1133">Transmembrane helix</keyword>
<reference evidence="4" key="1">
    <citation type="journal article" date="2019" name="Int. J. Syst. Evol. Microbiol.">
        <title>The Global Catalogue of Microorganisms (GCM) 10K type strain sequencing project: providing services to taxonomists for standard genome sequencing and annotation.</title>
        <authorList>
            <consortium name="The Broad Institute Genomics Platform"/>
            <consortium name="The Broad Institute Genome Sequencing Center for Infectious Disease"/>
            <person name="Wu L."/>
            <person name="Ma J."/>
        </authorList>
    </citation>
    <scope>NUCLEOTIDE SEQUENCE [LARGE SCALE GENOMIC DNA]</scope>
    <source>
        <strain evidence="4">CCUG 43114</strain>
    </source>
</reference>
<evidence type="ECO:0000256" key="1">
    <source>
        <dbReference type="SAM" id="MobiDB-lite"/>
    </source>
</evidence>
<evidence type="ECO:0000313" key="3">
    <source>
        <dbReference type="EMBL" id="MFC5381927.1"/>
    </source>
</evidence>